<reference evidence="4 5" key="1">
    <citation type="submission" date="2020-08" db="EMBL/GenBank/DDBJ databases">
        <title>Sequencing the genomes of 1000 actinobacteria strains.</title>
        <authorList>
            <person name="Klenk H.-P."/>
        </authorList>
    </citation>
    <scope>NUCLEOTIDE SEQUENCE [LARGE SCALE GENOMIC DNA]</scope>
    <source>
        <strain evidence="4 5">DSM 45084</strain>
    </source>
</reference>
<dbReference type="InterPro" id="IPR012338">
    <property type="entry name" value="Beta-lactam/transpept-like"/>
</dbReference>
<dbReference type="Pfam" id="PF00144">
    <property type="entry name" value="Beta-lactamase"/>
    <property type="match status" value="1"/>
</dbReference>
<proteinExistence type="predicted"/>
<dbReference type="AlphaFoldDB" id="A0A7W7WYV2"/>
<dbReference type="PANTHER" id="PTHR43283">
    <property type="entry name" value="BETA-LACTAMASE-RELATED"/>
    <property type="match status" value="1"/>
</dbReference>
<evidence type="ECO:0000259" key="3">
    <source>
        <dbReference type="Pfam" id="PF00144"/>
    </source>
</evidence>
<dbReference type="EMBL" id="JACHJS010000001">
    <property type="protein sequence ID" value="MBB4968929.1"/>
    <property type="molecule type" value="Genomic_DNA"/>
</dbReference>
<evidence type="ECO:0000256" key="1">
    <source>
        <dbReference type="ARBA" id="ARBA00022801"/>
    </source>
</evidence>
<gene>
    <name evidence="4" type="ORF">F4559_006288</name>
</gene>
<dbReference type="Gene3D" id="3.40.710.10">
    <property type="entry name" value="DD-peptidase/beta-lactamase superfamily"/>
    <property type="match status" value="1"/>
</dbReference>
<feature type="domain" description="Beta-lactamase-related" evidence="3">
    <location>
        <begin position="57"/>
        <end position="393"/>
    </location>
</feature>
<keyword evidence="1" id="KW-0378">Hydrolase</keyword>
<organism evidence="4 5">
    <name type="scientific">Saccharothrix violaceirubra</name>
    <dbReference type="NCBI Taxonomy" id="413306"/>
    <lineage>
        <taxon>Bacteria</taxon>
        <taxon>Bacillati</taxon>
        <taxon>Actinomycetota</taxon>
        <taxon>Actinomycetes</taxon>
        <taxon>Pseudonocardiales</taxon>
        <taxon>Pseudonocardiaceae</taxon>
        <taxon>Saccharothrix</taxon>
    </lineage>
</organism>
<evidence type="ECO:0000313" key="4">
    <source>
        <dbReference type="EMBL" id="MBB4968929.1"/>
    </source>
</evidence>
<evidence type="ECO:0000256" key="2">
    <source>
        <dbReference type="SAM" id="SignalP"/>
    </source>
</evidence>
<dbReference type="SUPFAM" id="SSF56601">
    <property type="entry name" value="beta-lactamase/transpeptidase-like"/>
    <property type="match status" value="1"/>
</dbReference>
<comment type="caution">
    <text evidence="4">The sequence shown here is derived from an EMBL/GenBank/DDBJ whole genome shotgun (WGS) entry which is preliminary data.</text>
</comment>
<evidence type="ECO:0000313" key="5">
    <source>
        <dbReference type="Proteomes" id="UP000542674"/>
    </source>
</evidence>
<accession>A0A7W7WYV2</accession>
<name>A0A7W7WYV2_9PSEU</name>
<dbReference type="InterPro" id="IPR001466">
    <property type="entry name" value="Beta-lactam-related"/>
</dbReference>
<protein>
    <submittedName>
        <fullName evidence="4">CubicO group peptidase (Beta-lactamase class C family)</fullName>
    </submittedName>
</protein>
<dbReference type="GO" id="GO:0016787">
    <property type="term" value="F:hydrolase activity"/>
    <property type="evidence" value="ECO:0007669"/>
    <property type="project" value="UniProtKB-KW"/>
</dbReference>
<dbReference type="RefSeq" id="WP_312865911.1">
    <property type="nucleotide sequence ID" value="NZ_BAABAI010000043.1"/>
</dbReference>
<dbReference type="PANTHER" id="PTHR43283:SF11">
    <property type="entry name" value="BETA-LACTAMASE-RELATED DOMAIN-CONTAINING PROTEIN"/>
    <property type="match status" value="1"/>
</dbReference>
<feature type="chain" id="PRO_5031055829" evidence="2">
    <location>
        <begin position="22"/>
        <end position="527"/>
    </location>
</feature>
<feature type="signal peptide" evidence="2">
    <location>
        <begin position="1"/>
        <end position="21"/>
    </location>
</feature>
<dbReference type="InterPro" id="IPR050789">
    <property type="entry name" value="Diverse_Enzym_Activities"/>
</dbReference>
<keyword evidence="2" id="KW-0732">Signal</keyword>
<keyword evidence="5" id="KW-1185">Reference proteome</keyword>
<dbReference type="Proteomes" id="UP000542674">
    <property type="component" value="Unassembled WGS sequence"/>
</dbReference>
<sequence>MKRLLALLLAMATITAGSAAATSGDGRYDHPRTGWMNAVLHDGFSPVDRTPIEKALRHVRALPNFPGAVTLLAHDGVIVAEEAAGWAVRYADAKTELPPDRRVPMTVDTVFDLASISKLFTSIVVMRQYELGRIDLDAAVSRYLPEFGVNGKADITVKQLLTHTSGLVDWLPLWSDYPDVPARIKAVMDTRPTDAPGTGYRYSDLNLITLGLLAERVSGTTLDVLVDRTIATPLGLKDTGYRPKDKSRTAATEFQAGRGMVRGEVHDENAWSLGGVAGHSGVFSTARELATVGQMILNGGRYRGVEILERDTVTLMLTDFNSRFPGDAHGLGFELDQNWYMGALSSPGTAGHTGFSGTSLVLDPLSGSIAVLLTNRVHPDRNRGSINPSRRAVADGLAQALAVRPVAGKTSWAAERDGGTLTTRVLPAQRHRLEFAAFVDLAAGEEVAVQAFTDDQWRDLRKLTGYGTRRWQRIVVEAEATRFRWRYTAGTGPYGRGVHVDAVRVTDRRGQVLDSELSPDGWRIADR</sequence>